<dbReference type="STRING" id="133412.A0A1R1X9R8"/>
<feature type="repeat" description="WD" evidence="3">
    <location>
        <begin position="243"/>
        <end position="277"/>
    </location>
</feature>
<dbReference type="InterPro" id="IPR015943">
    <property type="entry name" value="WD40/YVTN_repeat-like_dom_sf"/>
</dbReference>
<evidence type="ECO:0000313" key="5">
    <source>
        <dbReference type="EMBL" id="OMJ24505.1"/>
    </source>
</evidence>
<organism evidence="4 6">
    <name type="scientific">Smittium culicis</name>
    <dbReference type="NCBI Taxonomy" id="133412"/>
    <lineage>
        <taxon>Eukaryota</taxon>
        <taxon>Fungi</taxon>
        <taxon>Fungi incertae sedis</taxon>
        <taxon>Zoopagomycota</taxon>
        <taxon>Kickxellomycotina</taxon>
        <taxon>Harpellomycetes</taxon>
        <taxon>Harpellales</taxon>
        <taxon>Legeriomycetaceae</taxon>
        <taxon>Smittium</taxon>
    </lineage>
</organism>
<evidence type="ECO:0000313" key="4">
    <source>
        <dbReference type="EMBL" id="OMJ11339.1"/>
    </source>
</evidence>
<keyword evidence="2" id="KW-0677">Repeat</keyword>
<sequence length="277" mass="30594">MNKNFVASSSLDGTVKIYDVRVDSISAVQEFISPFPLLSFDISCDNQFVVAGSEQVDGNLNKKNNKSFANKGFVSDDQVGIFIWDARMDKKEYAVFTETHSNDISQIRCHKQSNMRFMSGSTDGLVCLYDFSETIDEDDAMLFSSTTDVSIQQLGYVGSNSEFFYCVTDMNTLSLWSDDCTLVKDYGSLINEDDSKGPLIDYAVNCDFNEANNSLYLTTGDISGNLDVFNVEIGGVSHLTRLIGGHSDIVRCIEFNFAHNTAITGGEDGLICLWSAI</sequence>
<evidence type="ECO:0000256" key="3">
    <source>
        <dbReference type="PROSITE-ProRule" id="PRU00221"/>
    </source>
</evidence>
<dbReference type="InterPro" id="IPR001680">
    <property type="entry name" value="WD40_rpt"/>
</dbReference>
<dbReference type="EMBL" id="LSSN01000328">
    <property type="protein sequence ID" value="OMJ24505.1"/>
    <property type="molecule type" value="Genomic_DNA"/>
</dbReference>
<dbReference type="Gene3D" id="2.130.10.10">
    <property type="entry name" value="YVTN repeat-like/Quinoprotein amine dehydrogenase"/>
    <property type="match status" value="2"/>
</dbReference>
<protein>
    <submittedName>
        <fullName evidence="4">WD repeat-containing protein 89</fullName>
    </submittedName>
</protein>
<keyword evidence="6" id="KW-1185">Reference proteome</keyword>
<reference evidence="4 6" key="1">
    <citation type="submission" date="2017-01" db="EMBL/GenBank/DDBJ databases">
        <authorList>
            <person name="Mah S.A."/>
            <person name="Swanson W.J."/>
            <person name="Moy G.W."/>
            <person name="Vacquier V.D."/>
        </authorList>
    </citation>
    <scope>NUCLEOTIDE SEQUENCE [LARGE SCALE GENOMIC DNA]</scope>
    <source>
        <strain evidence="4 6">GSMNP</strain>
    </source>
</reference>
<dbReference type="Pfam" id="PF00400">
    <property type="entry name" value="WD40"/>
    <property type="match status" value="3"/>
</dbReference>
<dbReference type="OrthoDB" id="25131at2759"/>
<name>A0A1R1X9R8_9FUNG</name>
<dbReference type="SUPFAM" id="SSF50978">
    <property type="entry name" value="WD40 repeat-like"/>
    <property type="match status" value="1"/>
</dbReference>
<accession>A0A1R1X9R8</accession>
<dbReference type="AlphaFoldDB" id="A0A1R1X9R8"/>
<proteinExistence type="predicted"/>
<keyword evidence="1 3" id="KW-0853">WD repeat</keyword>
<dbReference type="SMART" id="SM00320">
    <property type="entry name" value="WD40"/>
    <property type="match status" value="2"/>
</dbReference>
<dbReference type="Proteomes" id="UP000187283">
    <property type="component" value="Unassembled WGS sequence"/>
</dbReference>
<comment type="caution">
    <text evidence="4">The sequence shown here is derived from an EMBL/GenBank/DDBJ whole genome shotgun (WGS) entry which is preliminary data.</text>
</comment>
<evidence type="ECO:0000256" key="2">
    <source>
        <dbReference type="ARBA" id="ARBA00022737"/>
    </source>
</evidence>
<dbReference type="InterPro" id="IPR039328">
    <property type="entry name" value="WDR89"/>
</dbReference>
<dbReference type="PANTHER" id="PTHR22889:SF0">
    <property type="entry name" value="WD REPEAT-CONTAINING PROTEIN 89"/>
    <property type="match status" value="1"/>
</dbReference>
<dbReference type="EMBL" id="LSSN01004547">
    <property type="protein sequence ID" value="OMJ11339.1"/>
    <property type="molecule type" value="Genomic_DNA"/>
</dbReference>
<dbReference type="PROSITE" id="PS50294">
    <property type="entry name" value="WD_REPEATS_REGION"/>
    <property type="match status" value="1"/>
</dbReference>
<dbReference type="PANTHER" id="PTHR22889">
    <property type="entry name" value="WD REPEAT-CONTAINING PROTEIN 89"/>
    <property type="match status" value="1"/>
</dbReference>
<dbReference type="InterPro" id="IPR036322">
    <property type="entry name" value="WD40_repeat_dom_sf"/>
</dbReference>
<gene>
    <name evidence="5" type="ORF">AYI70_g1541</name>
    <name evidence="4" type="ORF">AYI70_g9787</name>
</gene>
<evidence type="ECO:0000313" key="6">
    <source>
        <dbReference type="Proteomes" id="UP000187283"/>
    </source>
</evidence>
<dbReference type="PROSITE" id="PS50082">
    <property type="entry name" value="WD_REPEATS_2"/>
    <property type="match status" value="1"/>
</dbReference>
<evidence type="ECO:0000256" key="1">
    <source>
        <dbReference type="ARBA" id="ARBA00022574"/>
    </source>
</evidence>